<evidence type="ECO:0008006" key="3">
    <source>
        <dbReference type="Google" id="ProtNLM"/>
    </source>
</evidence>
<dbReference type="EMBL" id="BAAAZR010000031">
    <property type="protein sequence ID" value="GAA3832611.1"/>
    <property type="molecule type" value="Genomic_DNA"/>
</dbReference>
<sequence>MPLPVDFYMREFLELRIDDLEAVAELMRAYGPLFDMDGGELDLSSCDEEFIEQVAAIPKYHQVTGSMRREGFHRDLIRLHVEMGQEAVRTWLALQREGGIEELIAPDLTGDRLAQWQELLETTSLEETREVLISDVIGSFEDVVEGALSKFSIGLSGLSRRRPTIYSVSFLQLYNHLVENAHVRTCANESCPRPFVRQRGRAEYGQHRTEGVLYCSRECARAQAQRELRRRRKAERTTP</sequence>
<gene>
    <name evidence="1" type="ORF">GCM10022226_62350</name>
</gene>
<comment type="caution">
    <text evidence="1">The sequence shown here is derived from an EMBL/GenBank/DDBJ whole genome shotgun (WGS) entry which is preliminary data.</text>
</comment>
<reference evidence="2" key="1">
    <citation type="journal article" date="2019" name="Int. J. Syst. Evol. Microbiol.">
        <title>The Global Catalogue of Microorganisms (GCM) 10K type strain sequencing project: providing services to taxonomists for standard genome sequencing and annotation.</title>
        <authorList>
            <consortium name="The Broad Institute Genomics Platform"/>
            <consortium name="The Broad Institute Genome Sequencing Center for Infectious Disease"/>
            <person name="Wu L."/>
            <person name="Ma J."/>
        </authorList>
    </citation>
    <scope>NUCLEOTIDE SEQUENCE [LARGE SCALE GENOMIC DNA]</scope>
    <source>
        <strain evidence="2">JCM 16908</strain>
    </source>
</reference>
<protein>
    <recommendedName>
        <fullName evidence="3">CGNR zinc finger domain-containing protein</fullName>
    </recommendedName>
</protein>
<evidence type="ECO:0000313" key="1">
    <source>
        <dbReference type="EMBL" id="GAA3832611.1"/>
    </source>
</evidence>
<keyword evidence="2" id="KW-1185">Reference proteome</keyword>
<name>A0ABP7J228_9ACTN</name>
<evidence type="ECO:0000313" key="2">
    <source>
        <dbReference type="Proteomes" id="UP001500888"/>
    </source>
</evidence>
<dbReference type="Proteomes" id="UP001500888">
    <property type="component" value="Unassembled WGS sequence"/>
</dbReference>
<organism evidence="1 2">
    <name type="scientific">Sphaerisporangium flaviroseum</name>
    <dbReference type="NCBI Taxonomy" id="509199"/>
    <lineage>
        <taxon>Bacteria</taxon>
        <taxon>Bacillati</taxon>
        <taxon>Actinomycetota</taxon>
        <taxon>Actinomycetes</taxon>
        <taxon>Streptosporangiales</taxon>
        <taxon>Streptosporangiaceae</taxon>
        <taxon>Sphaerisporangium</taxon>
    </lineage>
</organism>
<dbReference type="RefSeq" id="WP_344948294.1">
    <property type="nucleotide sequence ID" value="NZ_BAAAZR010000031.1"/>
</dbReference>
<accession>A0ABP7J228</accession>
<proteinExistence type="predicted"/>